<accession>A0A5S9IPL7</accession>
<feature type="coiled-coil region" evidence="1">
    <location>
        <begin position="653"/>
        <end position="683"/>
    </location>
</feature>
<name>A0A5S9IPL7_UABAM</name>
<dbReference type="Gene3D" id="2.60.120.560">
    <property type="entry name" value="Exo-inulinase, domain 1"/>
    <property type="match status" value="1"/>
</dbReference>
<dbReference type="EMBL" id="AP019860">
    <property type="protein sequence ID" value="BBM85367.1"/>
    <property type="molecule type" value="Genomic_DNA"/>
</dbReference>
<dbReference type="KEGG" id="uam:UABAM_03733"/>
<organism evidence="2 3">
    <name type="scientific">Uabimicrobium amorphum</name>
    <dbReference type="NCBI Taxonomy" id="2596890"/>
    <lineage>
        <taxon>Bacteria</taxon>
        <taxon>Pseudomonadati</taxon>
        <taxon>Planctomycetota</taxon>
        <taxon>Candidatus Uabimicrobiia</taxon>
        <taxon>Candidatus Uabimicrobiales</taxon>
        <taxon>Candidatus Uabimicrobiaceae</taxon>
        <taxon>Candidatus Uabimicrobium</taxon>
    </lineage>
</organism>
<evidence type="ECO:0000313" key="3">
    <source>
        <dbReference type="Proteomes" id="UP000326354"/>
    </source>
</evidence>
<evidence type="ECO:0000313" key="2">
    <source>
        <dbReference type="EMBL" id="BBM85367.1"/>
    </source>
</evidence>
<keyword evidence="3" id="KW-1185">Reference proteome</keyword>
<protein>
    <submittedName>
        <fullName evidence="2">Uncharacterized protein</fullName>
    </submittedName>
</protein>
<gene>
    <name evidence="2" type="ORF">UABAM_03733</name>
</gene>
<dbReference type="SMART" id="SM00028">
    <property type="entry name" value="TPR"/>
    <property type="match status" value="3"/>
</dbReference>
<evidence type="ECO:0000256" key="1">
    <source>
        <dbReference type="SAM" id="Coils"/>
    </source>
</evidence>
<dbReference type="RefSeq" id="WP_151969475.1">
    <property type="nucleotide sequence ID" value="NZ_AP019860.1"/>
</dbReference>
<keyword evidence="1" id="KW-0175">Coiled coil</keyword>
<sequence length="1551" mass="180584">MVKNSDVLFGRTAATYQFVKREDIKMCVVEVSTSRVLGLKKHIAQVMYERGLLSIEQIFAVYYSMIRAQQIKKIRNYRVCQFTFADDEVFYEAIGGKTSFQDDENFSAEEFKKKFAICVEDLNLCIDIQAKLENSQIKTPLLNILFHKKILSDPIKNLIPNVEDKIGSLNIAKGFDSKTVKKSIAVLINQIAIVNNKMSLENAKEALTKWEGSLGVTELSLKYLEVCFYCEFLKTEDCQKIASFLKKVSGIEYSLRFDLICLSDKEQQFFEKMREEKQLKESIVDEGLEIQELFAKHNLSVPLSHILILKGNLKREAIAKKWADSQRIKLVREMADDTNVSATVQATVELPTHEEYVDPQEFAETEEFEKELDETFRTSQSMQKQALQGELQKLRERLKSANPIEMKTINTILGHYQKADTTIKKTVFTATIVVLSIMIGIFIAYEQAASSVEDKKNPTKITEKPREKTIEELLQISRNAINKYQFLKVYNTYLKIISQNKDVKQNGKLSLRASEFRSLGKLITSLKEAVNFEKKVAHVSGHNVYIEKVKEETIVVNEQNNIYEIKRNVINPTELLNILFLYSIDRKYPWEMALFCYEYNLNMQAKKMLVRFVTQNPTQENIAWKLMSSKTGIPIPEGGYVVYQDEFISQSEYNEIQLAIQRKEQQEKQQQQKQQQNVIKKQQVPPLKKWENKQKESLRKRRALYAKMAKQQGYVFFDHRWTLPQTVKRENEMYDRKNKGFVWFNGEWHVKKNLGNWSLVTLRKEMLSGYLLQNKDTKLYTLRTTEGVRYLSSAQILRKVQFPSPWETYLLVAKKLADNNIQAQYQLGLWCLEKNLELPAQIQFEKVISLTPNHRAARKFLGFTYSNSRWYWPTEKVPEKVLFAQQWLSKLQARYYGLVEHNEKMVVDFSILDYQKPSQHTFAEKEIAQEIFGGKPQRLGKRWKIIYNFSPSMNLGPWENVTRGKTSAAGAIINEYLEVSADASAPAFAHLHVPFTGKVQVKFQGQIAPRSKYNLYAKVYHEDAKDNGGYLFALNWRKSLQDKNSQNIIQCYQDNQLQILASTKSPTIPSGKNYKIHINAHNGRLSLNLSGGRLLNVRENKTYQQGGVSFGTFDSRVRFDDITVIGEVDQKWFTEQVALTKLRLQEKKVTKNVWVNGIPKSLAKYYTQLDQNSRSSLEKVYKTLVEGDLLVGQKLIEELYAAYPRNPFILLSRARLYNEMKNYTAAIKDCSDVIQILKDKNEDELYTVYVVRGIAHNFLQHYKDALQDYLQAQTIAPEEFLTSYLLCSWHLQNNDIGKAQSILKTYIGQDPENKEAKKYFSYIKEYNTPYQTANYKLTEKKQVVGDYLENVNKRFRKLMQIAQPSVSSTTVEIFSQQNALQKYLDSHLFAEPKFSNFVFSPQQHMLAGCTDLHNEVMILQLNKACIFELVVGKNLPVWLKEGMVENFAQQKISLYHYFRIKDIIRTGKADLNKITDDELFYGTEFLENRSLSYAWVYFLLNSKYEKDFKRFLYETLRKGKPQELLAEILLQEKEQEISNDFMRFWNKMSWK</sequence>
<dbReference type="SUPFAM" id="SSF48452">
    <property type="entry name" value="TPR-like"/>
    <property type="match status" value="1"/>
</dbReference>
<proteinExistence type="predicted"/>
<dbReference type="OrthoDB" id="212249at2"/>
<dbReference type="Gene3D" id="1.25.40.10">
    <property type="entry name" value="Tetratricopeptide repeat domain"/>
    <property type="match status" value="1"/>
</dbReference>
<reference evidence="2 3" key="1">
    <citation type="submission" date="2019-08" db="EMBL/GenBank/DDBJ databases">
        <title>Complete genome sequence of Candidatus Uab amorphum.</title>
        <authorList>
            <person name="Shiratori T."/>
            <person name="Suzuki S."/>
            <person name="Kakizawa Y."/>
            <person name="Ishida K."/>
        </authorList>
    </citation>
    <scope>NUCLEOTIDE SEQUENCE [LARGE SCALE GENOMIC DNA]</scope>
    <source>
        <strain evidence="2 3">SRT547</strain>
    </source>
</reference>
<dbReference type="Proteomes" id="UP000326354">
    <property type="component" value="Chromosome"/>
</dbReference>
<dbReference type="InterPro" id="IPR019734">
    <property type="entry name" value="TPR_rpt"/>
</dbReference>
<dbReference type="InterPro" id="IPR011990">
    <property type="entry name" value="TPR-like_helical_dom_sf"/>
</dbReference>